<dbReference type="WBParaSite" id="RSKR_0001091800.1">
    <property type="protein sequence ID" value="RSKR_0001091800.1"/>
    <property type="gene ID" value="RSKR_0001091800"/>
</dbReference>
<name>A0AC35UET7_9BILA</name>
<sequence>MFARSILSANLVRNALTTNARRSLHKGTDSTPPMRFMSVGEKTGLYFFIATVFLSYPTYVLCNLDNLRPRPEDALSPEVQEELEARRAARKQ</sequence>
<evidence type="ECO:0000313" key="2">
    <source>
        <dbReference type="WBParaSite" id="RSKR_0001091800.1"/>
    </source>
</evidence>
<accession>A0AC35UET7</accession>
<protein>
    <submittedName>
        <fullName evidence="2">Cytochrome c oxidase polypeptide VIIc</fullName>
    </submittedName>
</protein>
<evidence type="ECO:0000313" key="1">
    <source>
        <dbReference type="Proteomes" id="UP000095286"/>
    </source>
</evidence>
<reference evidence="2" key="1">
    <citation type="submission" date="2016-11" db="UniProtKB">
        <authorList>
            <consortium name="WormBaseParasite"/>
        </authorList>
    </citation>
    <scope>IDENTIFICATION</scope>
    <source>
        <strain evidence="2">KR3021</strain>
    </source>
</reference>
<proteinExistence type="predicted"/>
<dbReference type="Proteomes" id="UP000095286">
    <property type="component" value="Unplaced"/>
</dbReference>
<organism evidence="1 2">
    <name type="scientific">Rhabditophanes sp. KR3021</name>
    <dbReference type="NCBI Taxonomy" id="114890"/>
    <lineage>
        <taxon>Eukaryota</taxon>
        <taxon>Metazoa</taxon>
        <taxon>Ecdysozoa</taxon>
        <taxon>Nematoda</taxon>
        <taxon>Chromadorea</taxon>
        <taxon>Rhabditida</taxon>
        <taxon>Tylenchina</taxon>
        <taxon>Panagrolaimomorpha</taxon>
        <taxon>Strongyloidoidea</taxon>
        <taxon>Alloionematidae</taxon>
        <taxon>Rhabditophanes</taxon>
    </lineage>
</organism>